<feature type="region of interest" description="Disordered" evidence="1">
    <location>
        <begin position="1596"/>
        <end position="1627"/>
    </location>
</feature>
<accession>A0A9D4M5A4</accession>
<evidence type="ECO:0000313" key="4">
    <source>
        <dbReference type="Proteomes" id="UP000828390"/>
    </source>
</evidence>
<dbReference type="GO" id="GO:0007130">
    <property type="term" value="P:synaptonemal complex assembly"/>
    <property type="evidence" value="ECO:0007669"/>
    <property type="project" value="TreeGrafter"/>
</dbReference>
<dbReference type="PANTHER" id="PTHR22380">
    <property type="entry name" value="TESTIS-EXPRESSED PROTEIN 15"/>
    <property type="match status" value="1"/>
</dbReference>
<feature type="compositionally biased region" description="Polar residues" evidence="1">
    <location>
        <begin position="364"/>
        <end position="381"/>
    </location>
</feature>
<feature type="region of interest" description="Disordered" evidence="1">
    <location>
        <begin position="434"/>
        <end position="487"/>
    </location>
</feature>
<keyword evidence="4" id="KW-1185">Reference proteome</keyword>
<dbReference type="OrthoDB" id="10054471at2759"/>
<feature type="compositionally biased region" description="Polar residues" evidence="1">
    <location>
        <begin position="938"/>
        <end position="957"/>
    </location>
</feature>
<feature type="region of interest" description="Disordered" evidence="1">
    <location>
        <begin position="2059"/>
        <end position="2092"/>
    </location>
</feature>
<feature type="region of interest" description="Disordered" evidence="1">
    <location>
        <begin position="1262"/>
        <end position="1284"/>
    </location>
</feature>
<feature type="compositionally biased region" description="Basic and acidic residues" evidence="1">
    <location>
        <begin position="2232"/>
        <end position="2246"/>
    </location>
</feature>
<dbReference type="Pfam" id="PF12509">
    <property type="entry name" value="DUF3715"/>
    <property type="match status" value="1"/>
</dbReference>
<feature type="domain" description="TASOR pseudo-PARP" evidence="2">
    <location>
        <begin position="75"/>
        <end position="221"/>
    </location>
</feature>
<sequence>MSGKIAKKIPKLRKQESKDNLRHVDLTSRDCQEIVNSVKHTFLDSHYNPIWELKTASLVENRELQEKYRVKKSEMKEEGRKDLADHFTFQLHRDTKAVPEIVKSGMQCRTGNYNGLGDSKMGVYVWRNADVLMKIAESWGSNSCVLLIFKVMIGKCKTIAPPSGSDQPTIEPTPNFDSHIPVTMPRPSDNIGSQMAKSQIYLYEYDEDTCEPTSTPRQILPYAVLLYEKLQNQIAKPVSTKLDQYSIKPSERSLYRNVRAHTSRDGQAVNQKDAPSNEEIKESEPPVSVPPLVIETELCVPRLSDPRLTKKKMQTENVVSSPSSDVKDYEYSLCVPRLTSGPPVHREKPPVESGRAGSIPPNDPLSQLSYLTSGLKSSMYQPSFGPSDDEGDADETENNAMDINKFLKKPRMPSLPEINLPYMTDTRQMREIENEPHPVQRDPRLNRRHNEPPASRHVVNKSQNDKTAHMHRHTYHKNSSSSSEKSLKKLSLNDYKNKNKIIAQPYSEGPSTEDLVSPEPLAPHHASIIANPNICAVKYPHLRQLQQPDTESLHSDRGDESKHKKPENFNVIGRTSELNANGEKRNADQTFNTNEAGSRDLSVQYFDHISAIDMDLESGETDSAAVTLGNLRHDPRSSHYETPGSDSGYTNIGKNSSEMDPEKDLVEDLDDMAKTLNELSDPEDAESSMRVPSPEIDDPALAGAMQKLVEHSANVSLFTEALKSLQESAEKYGDKLKDPEFLVKKIAEKIEDLTREKEERERKEKEEAENVEADKMQEASNEAAQKDDDNKLQLLLEGFDENEDLDLRTLVSVSQSTSSTLDVPSGNIMSPGIMSPDIMSPDASNDTLYPDTPVKCIPLESTTETDDSAQSKDLKDSIKKSLEELKNVECAGNSDTNFSNTKHRRKKKSKFSDIDPGDMPFSPKVSLVDIPIPPITESCRNSAPTQENVESTASATLSPVDVRKPLPGSLGELVKQRQAKVAEKVSHSSLHISQSDSHLSSSHIRSSSRKSMQYDRSSSLERGIRDRRRDRFIVRGRHEDKHRYRERDSTRRKSNSPNSRDCSTTHRKVDDHKHDSLSIRNDIKREETKVDNNVVLERNSSDAKCNIDISANSITNHASENVQIAEKSKSSDDIGKMIPSPKGIKDRLYVADCFEGNEDEDIDLRSGFLRPKAVLPDLKAKLAKPKPQIKFSLLYNKPTAEYNQTLEKRRSPIKNVKVNVSEKSYQDYNRSSESKEHRVKDPFGLGIVEDIDERRKKFAPERDIDIKEEDKNSPEQILKKVTSEDNFQEVQMELDSDNDSADEVKSQVDYYDIDLRTTENSKENSQDSAGDYDFRKEHSRSHSRSKSPQSNALFDAYAQNKPDKSRVVTDMQYGDYDWRNKSLNTKENVPTLPISGNNAFSTMTSNSMSLGGLQSIMPGLDFANLKTILASVSQTTGGGFWNIGAYTGHEATGNFKENSKAIQKERLATIPGFGSDDDDDDEDEGTEGNNETKKIGGFWNRAKVDNENSTQKIDNKTSGGYGDPGSFVDHSLPEARIEKKENSPSEKDSMVRRNRKVKPILDMKSLFHSEVSRSNKLKANERLLTEVMTTKVKDTTASFTGETPSTPVRKKKYEGEDDFDDDPSTPLHNMSYHSALLESMEQSALKIRSEDSLLYDIPETPDQIDKDLESRNAQRKETTQNAERKRCLESALSSPPVQKQSKLDEDVLLEITDNHNDIEDEEDDDDKGLVIDSDADDDDEGLVIDLSPSNTVKSADSDQVDHSAVDPSNKTYDILDDSLNATFVNTDDMASALAKSRKNMVIKLKGDHKKVNTATGKMYNESNMGSAIEVLGQHLKRKQPAVDSTTSDKVSSETSGNLISSESRPKSVSSVQQTYGNSIHVLSKTSVSAGGNVMSTSVTSSNFPKTTVHVTSGNDAPIDMFTDAPMQYLRAFQSFVRPGLPPLLPYPQQHSGQEIKPVPVCKQQFGENHFTLTEHGQTHYSFTPNYGTTVVNSWTLHEPVSQMSTANTFTLRPEVSNNSKDPLNWFKDKVSPVSYPQKKIDASDPYNWFADKIGRRSGKKEDDKAAFGQVSSIKEEKMKEASPNSKNETLLTQSEKKKRVLKEIDVTHDPKKIKMDQDRVQEKMLLDASKLKRDVEDNKTKGSLEINKRVNEFGSKILETLSEVKNVIKTTKDQIRSANVTSGNCIVITPSSPSTSGTFSKNETTPSPVKTQKHTPLSKTEQNQKQYQTPEKSIKKEPKAEKKSKQSGEYIVLESEKEDGEISDDSDVEIIDAPPGKKNDTRIVRNRSGSDSSSHNKHGDYYNRKTIEDSPKRYVNVRKDYEFGKRNNNQEQRPGQLWSAILVSPETTSVERERIRNDKESELLRTVASIAKTKQKVQATSQVKTLEEWLKVELETDSISHLQDIIPFPLDMDLSQMTKVKRRKLKSRVRNIIQEEGKKHSVGTAAMPSGGWTNDNMLNFQPHTSFGTSQGRNAPPPWNIEHQKVHTGGNQHSWGAPASVNDEDASSAGDIRHVTVSQVHGRPLLESSTQESKGIKPHYYPEVPSDQLQKELKLIQETLTVLNARVNQMHSNFVNLTATESSELRMKILNDKKKILSMISVESEIRMLQNRTSFHGYPHRRVPTELLLSTELGTFRSPVEDVFLILMMPISPKPYAKLLQLKQEFEDLFAQKSKIAVGDATTLIKLDAAIKSLHDQRQAVLRSFTGYLNKKRIQKIHETVEKYTTVYEHFKSMVPPTQESMLKYVRTTQMDLRQHLILAKQYMAMEESKIH</sequence>
<feature type="region of interest" description="Disordered" evidence="1">
    <location>
        <begin position="2460"/>
        <end position="2505"/>
    </location>
</feature>
<feature type="region of interest" description="Disordered" evidence="1">
    <location>
        <begin position="754"/>
        <end position="789"/>
    </location>
</feature>
<feature type="compositionally biased region" description="Polar residues" evidence="1">
    <location>
        <begin position="2460"/>
        <end position="2472"/>
    </location>
</feature>
<name>A0A9D4M5A4_DREPO</name>
<feature type="region of interest" description="Disordered" evidence="1">
    <location>
        <begin position="1315"/>
        <end position="1352"/>
    </location>
</feature>
<proteinExistence type="predicted"/>
<dbReference type="PANTHER" id="PTHR22380:SF1">
    <property type="entry name" value="TESTIS-EXPRESSED PROTEIN 15"/>
    <property type="match status" value="1"/>
</dbReference>
<dbReference type="InterPro" id="IPR022188">
    <property type="entry name" value="TASOR_DUF3715"/>
</dbReference>
<feature type="compositionally biased region" description="Basic and acidic residues" evidence="1">
    <location>
        <begin position="1262"/>
        <end position="1283"/>
    </location>
</feature>
<feature type="compositionally biased region" description="Basic and acidic residues" evidence="1">
    <location>
        <begin position="1531"/>
        <end position="1551"/>
    </location>
</feature>
<feature type="compositionally biased region" description="Polar residues" evidence="1">
    <location>
        <begin position="1842"/>
        <end position="1859"/>
    </location>
</feature>
<feature type="region of interest" description="Disordered" evidence="1">
    <location>
        <begin position="891"/>
        <end position="1022"/>
    </location>
</feature>
<feature type="compositionally biased region" description="Basic and acidic residues" evidence="1">
    <location>
        <begin position="434"/>
        <end position="451"/>
    </location>
</feature>
<feature type="compositionally biased region" description="Basic and acidic residues" evidence="1">
    <location>
        <begin position="754"/>
        <end position="777"/>
    </location>
</feature>
<organism evidence="3 4">
    <name type="scientific">Dreissena polymorpha</name>
    <name type="common">Zebra mussel</name>
    <name type="synonym">Mytilus polymorpha</name>
    <dbReference type="NCBI Taxonomy" id="45954"/>
    <lineage>
        <taxon>Eukaryota</taxon>
        <taxon>Metazoa</taxon>
        <taxon>Spiralia</taxon>
        <taxon>Lophotrochozoa</taxon>
        <taxon>Mollusca</taxon>
        <taxon>Bivalvia</taxon>
        <taxon>Autobranchia</taxon>
        <taxon>Heteroconchia</taxon>
        <taxon>Euheterodonta</taxon>
        <taxon>Imparidentia</taxon>
        <taxon>Neoheterodontei</taxon>
        <taxon>Myida</taxon>
        <taxon>Dreissenoidea</taxon>
        <taxon>Dreissenidae</taxon>
        <taxon>Dreissena</taxon>
    </lineage>
</organism>
<feature type="compositionally biased region" description="Acidic residues" evidence="1">
    <location>
        <begin position="1475"/>
        <end position="1486"/>
    </location>
</feature>
<feature type="region of interest" description="Disordered" evidence="1">
    <location>
        <begin position="340"/>
        <end position="396"/>
    </location>
</feature>
<evidence type="ECO:0000259" key="2">
    <source>
        <dbReference type="Pfam" id="PF12509"/>
    </source>
</evidence>
<dbReference type="EMBL" id="JAIWYP010000002">
    <property type="protein sequence ID" value="KAH3870019.1"/>
    <property type="molecule type" value="Genomic_DNA"/>
</dbReference>
<feature type="region of interest" description="Disordered" evidence="1">
    <location>
        <begin position="1"/>
        <end position="20"/>
    </location>
</feature>
<dbReference type="Proteomes" id="UP000828390">
    <property type="component" value="Unassembled WGS sequence"/>
</dbReference>
<feature type="region of interest" description="Disordered" evidence="1">
    <location>
        <begin position="1468"/>
        <end position="1552"/>
    </location>
</feature>
<feature type="region of interest" description="Disordered" evidence="1">
    <location>
        <begin position="1041"/>
        <end position="1076"/>
    </location>
</feature>
<feature type="region of interest" description="Disordered" evidence="1">
    <location>
        <begin position="632"/>
        <end position="661"/>
    </location>
</feature>
<dbReference type="InterPro" id="IPR026616">
    <property type="entry name" value="TEX15"/>
</dbReference>
<feature type="compositionally biased region" description="Polar residues" evidence="1">
    <location>
        <begin position="2197"/>
        <end position="2230"/>
    </location>
</feature>
<feature type="compositionally biased region" description="Acidic residues" evidence="1">
    <location>
        <begin position="2256"/>
        <end position="2270"/>
    </location>
</feature>
<feature type="compositionally biased region" description="Polar residues" evidence="1">
    <location>
        <begin position="1691"/>
        <end position="1700"/>
    </location>
</feature>
<dbReference type="GO" id="GO:0005634">
    <property type="term" value="C:nucleus"/>
    <property type="evidence" value="ECO:0007669"/>
    <property type="project" value="TreeGrafter"/>
</dbReference>
<feature type="region of interest" description="Disordered" evidence="1">
    <location>
        <begin position="547"/>
        <end position="596"/>
    </location>
</feature>
<feature type="region of interest" description="Disordered" evidence="1">
    <location>
        <begin position="1670"/>
        <end position="1742"/>
    </location>
</feature>
<feature type="region of interest" description="Disordered" evidence="1">
    <location>
        <begin position="1837"/>
        <end position="1868"/>
    </location>
</feature>
<feature type="compositionally biased region" description="Acidic residues" evidence="1">
    <location>
        <begin position="1733"/>
        <end position="1742"/>
    </location>
</feature>
<feature type="region of interest" description="Disordered" evidence="1">
    <location>
        <begin position="842"/>
        <end position="874"/>
    </location>
</feature>
<reference evidence="3" key="1">
    <citation type="journal article" date="2019" name="bioRxiv">
        <title>The Genome of the Zebra Mussel, Dreissena polymorpha: A Resource for Invasive Species Research.</title>
        <authorList>
            <person name="McCartney M.A."/>
            <person name="Auch B."/>
            <person name="Kono T."/>
            <person name="Mallez S."/>
            <person name="Zhang Y."/>
            <person name="Obille A."/>
            <person name="Becker A."/>
            <person name="Abrahante J.E."/>
            <person name="Garbe J."/>
            <person name="Badalamenti J.P."/>
            <person name="Herman A."/>
            <person name="Mangelson H."/>
            <person name="Liachko I."/>
            <person name="Sullivan S."/>
            <person name="Sone E.D."/>
            <person name="Koren S."/>
            <person name="Silverstein K.A.T."/>
            <person name="Beckman K.B."/>
            <person name="Gohl D.M."/>
        </authorList>
    </citation>
    <scope>NUCLEOTIDE SEQUENCE</scope>
    <source>
        <strain evidence="3">Duluth1</strain>
        <tissue evidence="3">Whole animal</tissue>
    </source>
</reference>
<feature type="compositionally biased region" description="Basic and acidic residues" evidence="1">
    <location>
        <begin position="1315"/>
        <end position="1325"/>
    </location>
</feature>
<comment type="caution">
    <text evidence="3">The sequence shown here is derived from an EMBL/GenBank/DDBJ whole genome shotgun (WGS) entry which is preliminary data.</text>
</comment>
<feature type="region of interest" description="Disordered" evidence="1">
    <location>
        <begin position="260"/>
        <end position="287"/>
    </location>
</feature>
<feature type="compositionally biased region" description="Basic and acidic residues" evidence="1">
    <location>
        <begin position="1670"/>
        <end position="1688"/>
    </location>
</feature>
<dbReference type="Gene3D" id="3.90.228.10">
    <property type="match status" value="1"/>
</dbReference>
<evidence type="ECO:0000313" key="3">
    <source>
        <dbReference type="EMBL" id="KAH3870019.1"/>
    </source>
</evidence>
<evidence type="ECO:0000256" key="1">
    <source>
        <dbReference type="SAM" id="MobiDB-lite"/>
    </source>
</evidence>
<feature type="compositionally biased region" description="Polar residues" evidence="1">
    <location>
        <begin position="1507"/>
        <end position="1518"/>
    </location>
</feature>
<feature type="compositionally biased region" description="Polar residues" evidence="1">
    <location>
        <begin position="644"/>
        <end position="658"/>
    </location>
</feature>
<feature type="compositionally biased region" description="Basic and acidic residues" evidence="1">
    <location>
        <begin position="1041"/>
        <end position="1051"/>
    </location>
</feature>
<feature type="compositionally biased region" description="Polar residues" evidence="1">
    <location>
        <begin position="1596"/>
        <end position="1606"/>
    </location>
</feature>
<reference evidence="3" key="2">
    <citation type="submission" date="2020-11" db="EMBL/GenBank/DDBJ databases">
        <authorList>
            <person name="McCartney M.A."/>
            <person name="Auch B."/>
            <person name="Kono T."/>
            <person name="Mallez S."/>
            <person name="Becker A."/>
            <person name="Gohl D.M."/>
            <person name="Silverstein K.A.T."/>
            <person name="Koren S."/>
            <person name="Bechman K.B."/>
            <person name="Herman A."/>
            <person name="Abrahante J.E."/>
            <person name="Garbe J."/>
        </authorList>
    </citation>
    <scope>NUCLEOTIDE SEQUENCE</scope>
    <source>
        <strain evidence="3">Duluth1</strain>
        <tissue evidence="3">Whole animal</tissue>
    </source>
</reference>
<feature type="region of interest" description="Disordered" evidence="1">
    <location>
        <begin position="2184"/>
        <end position="2304"/>
    </location>
</feature>
<feature type="compositionally biased region" description="Basic residues" evidence="1">
    <location>
        <begin position="1"/>
        <end position="12"/>
    </location>
</feature>
<feature type="compositionally biased region" description="Acidic residues" evidence="1">
    <location>
        <begin position="387"/>
        <end position="396"/>
    </location>
</feature>
<feature type="compositionally biased region" description="Low complexity" evidence="1">
    <location>
        <begin position="987"/>
        <end position="1011"/>
    </location>
</feature>
<feature type="compositionally biased region" description="Basic and acidic residues" evidence="1">
    <location>
        <begin position="551"/>
        <end position="562"/>
    </location>
</feature>
<dbReference type="GO" id="GO:0007140">
    <property type="term" value="P:male meiotic nuclear division"/>
    <property type="evidence" value="ECO:0007669"/>
    <property type="project" value="InterPro"/>
</dbReference>
<gene>
    <name evidence="3" type="ORF">DPMN_033198</name>
</gene>
<protein>
    <recommendedName>
        <fullName evidence="2">TASOR pseudo-PARP domain-containing protein</fullName>
    </recommendedName>
</protein>
<dbReference type="GO" id="GO:0010569">
    <property type="term" value="P:regulation of double-strand break repair via homologous recombination"/>
    <property type="evidence" value="ECO:0007669"/>
    <property type="project" value="InterPro"/>
</dbReference>
<feature type="compositionally biased region" description="Polar residues" evidence="1">
    <location>
        <begin position="2082"/>
        <end position="2092"/>
    </location>
</feature>
<feature type="compositionally biased region" description="Basic and acidic residues" evidence="1">
    <location>
        <begin position="1063"/>
        <end position="1076"/>
    </location>
</feature>